<proteinExistence type="inferred from homology"/>
<name>F6BAR9_METIK</name>
<evidence type="ECO:0000256" key="7">
    <source>
        <dbReference type="ARBA" id="ARBA00022840"/>
    </source>
</evidence>
<dbReference type="RefSeq" id="WP_013798492.1">
    <property type="nucleotide sequence ID" value="NC_015562.1"/>
</dbReference>
<dbReference type="GeneID" id="10643163"/>
<evidence type="ECO:0000256" key="11">
    <source>
        <dbReference type="ARBA" id="ARBA00038307"/>
    </source>
</evidence>
<dbReference type="HOGENOM" id="CLU_000604_1_1_2"/>
<dbReference type="InterPro" id="IPR008995">
    <property type="entry name" value="Mo/tungstate-bd_C_term_dom"/>
</dbReference>
<dbReference type="GO" id="GO:0015408">
    <property type="term" value="F:ABC-type ferric iron transporter activity"/>
    <property type="evidence" value="ECO:0007669"/>
    <property type="project" value="InterPro"/>
</dbReference>
<evidence type="ECO:0000256" key="15">
    <source>
        <dbReference type="ARBA" id="ARBA00047936"/>
    </source>
</evidence>
<dbReference type="Proteomes" id="UP000009227">
    <property type="component" value="Chromosome"/>
</dbReference>
<evidence type="ECO:0000313" key="18">
    <source>
        <dbReference type="EMBL" id="AEF95883.1"/>
    </source>
</evidence>
<protein>
    <recommendedName>
        <fullName evidence="14">Molybdate/tungstate import ATP-binding protein WtpC</fullName>
        <ecNumber evidence="13">7.3.2.6</ecNumber>
    </recommendedName>
</protein>
<dbReference type="STRING" id="880724.Metig_0327"/>
<dbReference type="GO" id="GO:1901238">
    <property type="term" value="F:ABC-type tungstate transporter activity"/>
    <property type="evidence" value="ECO:0007669"/>
    <property type="project" value="UniProtKB-EC"/>
</dbReference>
<dbReference type="Gene3D" id="2.40.50.140">
    <property type="entry name" value="Nucleic acid-binding proteins"/>
    <property type="match status" value="1"/>
</dbReference>
<dbReference type="PANTHER" id="PTHR42781">
    <property type="entry name" value="SPERMIDINE/PUTRESCINE IMPORT ATP-BINDING PROTEIN POTA"/>
    <property type="match status" value="1"/>
</dbReference>
<evidence type="ECO:0000256" key="16">
    <source>
        <dbReference type="ARBA" id="ARBA00057369"/>
    </source>
</evidence>
<organism evidence="19">
    <name type="scientific">Methanotorris igneus (strain DSM 5666 / JCM 11834 / Kol 5)</name>
    <dbReference type="NCBI Taxonomy" id="880724"/>
    <lineage>
        <taxon>Archaea</taxon>
        <taxon>Methanobacteriati</taxon>
        <taxon>Methanobacteriota</taxon>
        <taxon>Methanomada group</taxon>
        <taxon>Methanococci</taxon>
        <taxon>Methanococcales</taxon>
        <taxon>Methanocaldococcaceae</taxon>
        <taxon>Methanotorris</taxon>
    </lineage>
</organism>
<evidence type="ECO:0000256" key="3">
    <source>
        <dbReference type="ARBA" id="ARBA00022475"/>
    </source>
</evidence>
<keyword evidence="6" id="KW-0547">Nucleotide-binding</keyword>
<keyword evidence="2" id="KW-0813">Transport</keyword>
<accession>F6BAR9</accession>
<dbReference type="PROSITE" id="PS50893">
    <property type="entry name" value="ABC_TRANSPORTER_2"/>
    <property type="match status" value="1"/>
</dbReference>
<evidence type="ECO:0000256" key="10">
    <source>
        <dbReference type="ARBA" id="ARBA00023136"/>
    </source>
</evidence>
<dbReference type="EMBL" id="CP002737">
    <property type="protein sequence ID" value="AEF95883.1"/>
    <property type="molecule type" value="Genomic_DNA"/>
</dbReference>
<dbReference type="Gene3D" id="3.40.50.300">
    <property type="entry name" value="P-loop containing nucleotide triphosphate hydrolases"/>
    <property type="match status" value="1"/>
</dbReference>
<evidence type="ECO:0000256" key="13">
    <source>
        <dbReference type="ARBA" id="ARBA00039025"/>
    </source>
</evidence>
<dbReference type="SUPFAM" id="SSF52540">
    <property type="entry name" value="P-loop containing nucleoside triphosphate hydrolases"/>
    <property type="match status" value="1"/>
</dbReference>
<keyword evidence="19" id="KW-1185">Reference proteome</keyword>
<dbReference type="AlphaFoldDB" id="F6BAR9"/>
<evidence type="ECO:0000259" key="17">
    <source>
        <dbReference type="PROSITE" id="PS50893"/>
    </source>
</evidence>
<comment type="similarity">
    <text evidence="11">Belongs to the ABC transporter superfamily. Sulfate/tungstate importer (TC 3.A.1.6) family.</text>
</comment>
<dbReference type="InterPro" id="IPR012340">
    <property type="entry name" value="NA-bd_OB-fold"/>
</dbReference>
<dbReference type="FunFam" id="3.40.50.300:FF:000425">
    <property type="entry name" value="Probable ABC transporter, ATP-binding subunit"/>
    <property type="match status" value="1"/>
</dbReference>
<dbReference type="InterPro" id="IPR003593">
    <property type="entry name" value="AAA+_ATPase"/>
</dbReference>
<comment type="function">
    <text evidence="16">Part of the ABC transporter complex WtpABC involved in molybdate/tungstate import. Responsible for energy coupling to the transport system.</text>
</comment>
<dbReference type="InterPro" id="IPR015853">
    <property type="entry name" value="ABC_transpr_FbpC"/>
</dbReference>
<dbReference type="SUPFAM" id="SSF50331">
    <property type="entry name" value="MOP-like"/>
    <property type="match status" value="1"/>
</dbReference>
<keyword evidence="4" id="KW-0410">Iron transport</keyword>
<keyword evidence="7" id="KW-0067">ATP-binding</keyword>
<dbReference type="InterPro" id="IPR027417">
    <property type="entry name" value="P-loop_NTPase"/>
</dbReference>
<feature type="domain" description="ABC transporter" evidence="17">
    <location>
        <begin position="2"/>
        <end position="232"/>
    </location>
</feature>
<dbReference type="SMART" id="SM00382">
    <property type="entry name" value="AAA"/>
    <property type="match status" value="1"/>
</dbReference>
<keyword evidence="18" id="KW-0378">Hydrolase</keyword>
<dbReference type="InterPro" id="IPR003439">
    <property type="entry name" value="ABC_transporter-like_ATP-bd"/>
</dbReference>
<keyword evidence="9" id="KW-0406">Ion transport</keyword>
<dbReference type="GO" id="GO:0016887">
    <property type="term" value="F:ATP hydrolysis activity"/>
    <property type="evidence" value="ECO:0007669"/>
    <property type="project" value="InterPro"/>
</dbReference>
<reference evidence="18 19" key="1">
    <citation type="submission" date="2011-05" db="EMBL/GenBank/DDBJ databases">
        <title>Complete sequence of Methanotorris igneus Kol 5.</title>
        <authorList>
            <consortium name="US DOE Joint Genome Institute"/>
            <person name="Lucas S."/>
            <person name="Han J."/>
            <person name="Lapidus A."/>
            <person name="Cheng J.-F."/>
            <person name="Goodwin L."/>
            <person name="Pitluck S."/>
            <person name="Peters L."/>
            <person name="Mikhailova N."/>
            <person name="Chertkov O."/>
            <person name="Han C."/>
            <person name="Tapia R."/>
            <person name="Land M."/>
            <person name="Hauser L."/>
            <person name="Kyrpides N."/>
            <person name="Ivanova N."/>
            <person name="Pagani I."/>
            <person name="Sieprawska-Lupa M."/>
            <person name="Whitman W."/>
            <person name="Woyke T."/>
        </authorList>
    </citation>
    <scope>NUCLEOTIDE SEQUENCE [LARGE SCALE GENOMIC DNA]</scope>
    <source>
        <strain evidence="19">DSM 5666 / JCM 11834 / Kol 5</strain>
    </source>
</reference>
<dbReference type="PROSITE" id="PS00211">
    <property type="entry name" value="ABC_TRANSPORTER_1"/>
    <property type="match status" value="1"/>
</dbReference>
<keyword evidence="3" id="KW-1003">Cell membrane</keyword>
<dbReference type="Pfam" id="PF08402">
    <property type="entry name" value="TOBE_2"/>
    <property type="match status" value="1"/>
</dbReference>
<evidence type="ECO:0000256" key="2">
    <source>
        <dbReference type="ARBA" id="ARBA00022448"/>
    </source>
</evidence>
<sequence>MIEINNISKRIDGQEILNDVSFSVNDSEIMVLLGPSGCGKTTLLKIIAGLLKQDYGDVVINGKVINDLPPQKRNVGFVFQDYALFPHKNVFENIAFGLKIRKIPENEIKKRVYEILEILEITHLKDKKIPQLSGGQKQRVALARALVINPDVLLLDEPLSALDPVLREKLREELKAILKNLGVTGIYVTHDLTEAMLLGDSVAVMNKGEIQQIGKPDEIFYHPKNEFVAKFVGVKNILKGNIKELKDDIATVEVVNEGLKSPFTIKVKKYPIFERKHNNNISLCIHPEDIILDKTKKYENAIKGKIINIIPNGSVLKVVVDIGGLEIYAVTTRHLLKYDVNDEVWVSFSREAPHPMCGKKCKSPNQEALCKCKALKNTIEEIEY</sequence>
<dbReference type="GO" id="GO:0005524">
    <property type="term" value="F:ATP binding"/>
    <property type="evidence" value="ECO:0007669"/>
    <property type="project" value="UniProtKB-KW"/>
</dbReference>
<gene>
    <name evidence="18" type="ordered locus">Metig_0327</name>
</gene>
<evidence type="ECO:0000256" key="6">
    <source>
        <dbReference type="ARBA" id="ARBA00022741"/>
    </source>
</evidence>
<dbReference type="PANTHER" id="PTHR42781:SF4">
    <property type="entry name" value="SPERMIDINE_PUTRESCINE IMPORT ATP-BINDING PROTEIN POTA"/>
    <property type="match status" value="1"/>
</dbReference>
<evidence type="ECO:0000256" key="12">
    <source>
        <dbReference type="ARBA" id="ARBA00038781"/>
    </source>
</evidence>
<evidence type="ECO:0000256" key="8">
    <source>
        <dbReference type="ARBA" id="ARBA00023004"/>
    </source>
</evidence>
<dbReference type="InterPro" id="IPR050093">
    <property type="entry name" value="ABC_SmlMolc_Importer"/>
</dbReference>
<evidence type="ECO:0000256" key="9">
    <source>
        <dbReference type="ARBA" id="ARBA00023065"/>
    </source>
</evidence>
<comment type="subunit">
    <text evidence="12">The complex is composed of two ATP-binding proteins (WtpC), two transmembrane proteins (WtpB) and a solute-binding protein (WtpA).</text>
</comment>
<dbReference type="KEGG" id="mig:Metig_0327"/>
<comment type="catalytic activity">
    <reaction evidence="15">
        <text>tungstate(in) + ATP + H2O = tungstate(out) + ADP + phosphate + H(+)</text>
        <dbReference type="Rhea" id="RHEA:35027"/>
        <dbReference type="ChEBI" id="CHEBI:15377"/>
        <dbReference type="ChEBI" id="CHEBI:15378"/>
        <dbReference type="ChEBI" id="CHEBI:30616"/>
        <dbReference type="ChEBI" id="CHEBI:43474"/>
        <dbReference type="ChEBI" id="CHEBI:46502"/>
        <dbReference type="ChEBI" id="CHEBI:456216"/>
        <dbReference type="EC" id="7.3.2.6"/>
    </reaction>
</comment>
<comment type="subcellular location">
    <subcellularLocation>
        <location evidence="1">Cell membrane</location>
        <topology evidence="1">Peripheral membrane protein</topology>
    </subcellularLocation>
</comment>
<dbReference type="InterPro" id="IPR017871">
    <property type="entry name" value="ABC_transporter-like_CS"/>
</dbReference>
<dbReference type="InterPro" id="IPR013611">
    <property type="entry name" value="Transp-assoc_OB_typ2"/>
</dbReference>
<evidence type="ECO:0000256" key="5">
    <source>
        <dbReference type="ARBA" id="ARBA00022505"/>
    </source>
</evidence>
<dbReference type="EC" id="7.3.2.6" evidence="13"/>
<evidence type="ECO:0000313" key="19">
    <source>
        <dbReference type="Proteomes" id="UP000009227"/>
    </source>
</evidence>
<dbReference type="GO" id="GO:0043190">
    <property type="term" value="C:ATP-binding cassette (ABC) transporter complex"/>
    <property type="evidence" value="ECO:0007669"/>
    <property type="project" value="InterPro"/>
</dbReference>
<dbReference type="OrthoDB" id="18368at2157"/>
<dbReference type="CDD" id="cd03259">
    <property type="entry name" value="ABC_Carb_Solutes_like"/>
    <property type="match status" value="1"/>
</dbReference>
<keyword evidence="8" id="KW-0408">Iron</keyword>
<keyword evidence="5" id="KW-0500">Molybdenum</keyword>
<evidence type="ECO:0000256" key="4">
    <source>
        <dbReference type="ARBA" id="ARBA00022496"/>
    </source>
</evidence>
<dbReference type="Pfam" id="PF00005">
    <property type="entry name" value="ABC_tran"/>
    <property type="match status" value="1"/>
</dbReference>
<evidence type="ECO:0000256" key="1">
    <source>
        <dbReference type="ARBA" id="ARBA00004202"/>
    </source>
</evidence>
<evidence type="ECO:0000256" key="14">
    <source>
        <dbReference type="ARBA" id="ARBA00041133"/>
    </source>
</evidence>
<keyword evidence="10" id="KW-0472">Membrane</keyword>